<feature type="transmembrane region" description="Helical" evidence="8">
    <location>
        <begin position="200"/>
        <end position="221"/>
    </location>
</feature>
<keyword evidence="5 8" id="KW-1133">Transmembrane helix</keyword>
<accession>A0A7W6GKI7</accession>
<feature type="transmembrane region" description="Helical" evidence="8">
    <location>
        <begin position="753"/>
        <end position="774"/>
    </location>
</feature>
<dbReference type="InterPro" id="IPR050586">
    <property type="entry name" value="CPA3_Na-H_Antiporter_D"/>
</dbReference>
<dbReference type="PRINTS" id="PR01437">
    <property type="entry name" value="NUOXDRDTASE4"/>
</dbReference>
<dbReference type="GO" id="GO:0016829">
    <property type="term" value="F:lyase activity"/>
    <property type="evidence" value="ECO:0007669"/>
    <property type="project" value="UniProtKB-KW"/>
</dbReference>
<name>A0A7W6GKI7_9HYPH</name>
<sequence length="1033" mass="109464">MVEGLLQPLNIFLLGLGGGFLIPLLYRLSKRLPAVAFWAALAGIAVISGACLWRLLGGADAFEIQTAGTAPPLAISLRLGLAEGFFAFCVNLAALLGALHLWRRLRDSYTFLLLYLILVMGINGMIMTRDLFNLFVFLEIVSIATYGLFGLGQTRASLAGAFKYIMATVLASSFFLLGTVLLYHVTGTLSIDEMLARRDLIAGPVGTTALVLVLACLVIELKPFPANGWGLDVYETAPAGVAALVSVGVSAGVFFALFKLMPLFAPHLTLVAVSAAVTFLFSNLIGLRQTNVQRMLGCSSIAQMALLVLALALLLRHGEDEALPLIVGGLFFNHLFAKAGLFWLAGAVQRQRIRDWNVLSAGAPFILVFCSLLVAIAGLPPFPGFWAKWELVLRLAEHGGYAWIAVVLFGSLLEAAYLFQWFGRAAKAGRRETGGRVPPWDLFPAAACVALLTIGGVVASWVAGAASAWLHAPLFAGAALLMAEGLPGRAKCLSMLLVVFAAGAWMVQGIGGINGLFAVLLLSGGLVIAAAGLYRSDARLGYYPLMAVLLLSNVALLRASTSLEFFFAWEIITLASTFMLALSTAARGVMLQFLLFSLASAFLLLTGLAIARAVIGTTDLSAFLAAGPVAAPAFVLIALGCMVKIGVIGVHVWLPAAYAKADDDFSAMLSAVVGKVAVFGLFMAAYQAARSDAGLELARAVGWIGMLTTVVAAFLALQQADMKRMLAYSSLSQTGYIITAVALMSHLGWVTALYLVANHLLVKGILFLAAAAVIERTGLKRLEACGGLARRMPLTFAVAIVALVSMSGLPPLAGFGGKWLLLSAMVDRGWYGPLALGVLATLVGLLYMVRFGHAVFLGPLKPEHAELREAPAALLVPQFVLVAGILLLSFFPKLLMDPVSAAIDPQFASTLVWQGMSLELIYAYWNPARAMAGAVGLALLGAVLLWIFYRISRRPSRSGSPTGFFSYYRPLLAPVLASHAERFWGAVSVAVGGAAGTARRVYTGNGQTYALQVLAYVLVLYFFVVAVPMLGGG</sequence>
<feature type="transmembrane region" description="Helical" evidence="8">
    <location>
        <begin position="830"/>
        <end position="849"/>
    </location>
</feature>
<evidence type="ECO:0000256" key="7">
    <source>
        <dbReference type="RuleBase" id="RU000320"/>
    </source>
</evidence>
<feature type="transmembrane region" description="Helical" evidence="8">
    <location>
        <begin position="621"/>
        <end position="654"/>
    </location>
</feature>
<feature type="transmembrane region" description="Helical" evidence="8">
    <location>
        <begin position="164"/>
        <end position="185"/>
    </location>
</feature>
<feature type="domain" description="NADH:quinone oxidoreductase/Mrp antiporter transmembrane" evidence="9">
    <location>
        <begin position="563"/>
        <end position="842"/>
    </location>
</feature>
<feature type="transmembrane region" description="Helical" evidence="8">
    <location>
        <begin position="666"/>
        <end position="688"/>
    </location>
</feature>
<feature type="transmembrane region" description="Helical" evidence="8">
    <location>
        <begin position="296"/>
        <end position="316"/>
    </location>
</feature>
<keyword evidence="6 8" id="KW-0472">Membrane</keyword>
<proteinExistence type="inferred from homology"/>
<dbReference type="PANTHER" id="PTHR42703:SF1">
    <property type="entry name" value="NA(+)_H(+) ANTIPORTER SUBUNIT D1"/>
    <property type="match status" value="1"/>
</dbReference>
<evidence type="ECO:0000256" key="1">
    <source>
        <dbReference type="ARBA" id="ARBA00004651"/>
    </source>
</evidence>
<feature type="transmembrane region" description="Helical" evidence="8">
    <location>
        <begin position="566"/>
        <end position="586"/>
    </location>
</feature>
<feature type="transmembrane region" description="Helical" evidence="8">
    <location>
        <begin position="870"/>
        <end position="891"/>
    </location>
</feature>
<dbReference type="Pfam" id="PF00361">
    <property type="entry name" value="Proton_antipo_M"/>
    <property type="match status" value="2"/>
</dbReference>
<protein>
    <submittedName>
        <fullName evidence="10">Formate hydrogenlyase subunit 3/multisubunit Na+/H+ antiporter MnhD subunit</fullName>
    </submittedName>
</protein>
<evidence type="ECO:0000256" key="4">
    <source>
        <dbReference type="ARBA" id="ARBA00022692"/>
    </source>
</evidence>
<keyword evidence="3" id="KW-1003">Cell membrane</keyword>
<feature type="transmembrane region" description="Helical" evidence="8">
    <location>
        <begin position="930"/>
        <end position="949"/>
    </location>
</feature>
<feature type="transmembrane region" description="Helical" evidence="8">
    <location>
        <begin position="35"/>
        <end position="55"/>
    </location>
</feature>
<comment type="similarity">
    <text evidence="2">Belongs to the CPA3 antiporters (TC 2.A.63) subunit D family.</text>
</comment>
<feature type="transmembrane region" description="Helical" evidence="8">
    <location>
        <begin position="516"/>
        <end position="534"/>
    </location>
</feature>
<evidence type="ECO:0000259" key="9">
    <source>
        <dbReference type="Pfam" id="PF00361"/>
    </source>
</evidence>
<keyword evidence="11" id="KW-1185">Reference proteome</keyword>
<feature type="transmembrane region" description="Helical" evidence="8">
    <location>
        <begin position="233"/>
        <end position="258"/>
    </location>
</feature>
<feature type="transmembrane region" description="Helical" evidence="8">
    <location>
        <begin position="6"/>
        <end position="26"/>
    </location>
</feature>
<evidence type="ECO:0000256" key="6">
    <source>
        <dbReference type="ARBA" id="ARBA00023136"/>
    </source>
</evidence>
<feature type="transmembrane region" description="Helical" evidence="8">
    <location>
        <begin position="264"/>
        <end position="284"/>
    </location>
</feature>
<dbReference type="EMBL" id="JACIEE010000007">
    <property type="protein sequence ID" value="MBB3978347.1"/>
    <property type="molecule type" value="Genomic_DNA"/>
</dbReference>
<feature type="transmembrane region" description="Helical" evidence="8">
    <location>
        <begin position="132"/>
        <end position="152"/>
    </location>
</feature>
<dbReference type="RefSeq" id="WP_183806612.1">
    <property type="nucleotide sequence ID" value="NZ_JACIEE010000007.1"/>
</dbReference>
<feature type="transmembrane region" description="Helical" evidence="8">
    <location>
        <begin position="541"/>
        <end position="560"/>
    </location>
</feature>
<dbReference type="InterPro" id="IPR003918">
    <property type="entry name" value="NADH_UbQ_OxRdtase"/>
</dbReference>
<gene>
    <name evidence="10" type="ORF">GGQ64_003581</name>
</gene>
<dbReference type="AlphaFoldDB" id="A0A7W6GKI7"/>
<evidence type="ECO:0000313" key="10">
    <source>
        <dbReference type="EMBL" id="MBB3978347.1"/>
    </source>
</evidence>
<dbReference type="GO" id="GO:0005886">
    <property type="term" value="C:plasma membrane"/>
    <property type="evidence" value="ECO:0007669"/>
    <property type="project" value="UniProtKB-SubCell"/>
</dbReference>
<feature type="transmembrane region" description="Helical" evidence="8">
    <location>
        <begin position="356"/>
        <end position="380"/>
    </location>
</feature>
<keyword evidence="10" id="KW-0456">Lyase</keyword>
<feature type="domain" description="NADH:quinone oxidoreductase/Mrp antiporter transmembrane" evidence="9">
    <location>
        <begin position="129"/>
        <end position="413"/>
    </location>
</feature>
<feature type="transmembrane region" description="Helical" evidence="8">
    <location>
        <begin position="440"/>
        <end position="462"/>
    </location>
</feature>
<dbReference type="GO" id="GO:0008137">
    <property type="term" value="F:NADH dehydrogenase (ubiquinone) activity"/>
    <property type="evidence" value="ECO:0007669"/>
    <property type="project" value="InterPro"/>
</dbReference>
<comment type="caution">
    <text evidence="10">The sequence shown here is derived from an EMBL/GenBank/DDBJ whole genome shotgun (WGS) entry which is preliminary data.</text>
</comment>
<feature type="transmembrane region" description="Helical" evidence="8">
    <location>
        <begin position="109"/>
        <end position="126"/>
    </location>
</feature>
<feature type="transmembrane region" description="Helical" evidence="8">
    <location>
        <begin position="725"/>
        <end position="747"/>
    </location>
</feature>
<dbReference type="Proteomes" id="UP000574761">
    <property type="component" value="Unassembled WGS sequence"/>
</dbReference>
<comment type="subcellular location">
    <subcellularLocation>
        <location evidence="1">Cell membrane</location>
        <topology evidence="1">Multi-pass membrane protein</topology>
    </subcellularLocation>
    <subcellularLocation>
        <location evidence="7">Membrane</location>
        <topology evidence="7">Multi-pass membrane protein</topology>
    </subcellularLocation>
</comment>
<dbReference type="InterPro" id="IPR001750">
    <property type="entry name" value="ND/Mrp_TM"/>
</dbReference>
<feature type="transmembrane region" description="Helical" evidence="8">
    <location>
        <begin position="400"/>
        <end position="419"/>
    </location>
</feature>
<dbReference type="GO" id="GO:0042773">
    <property type="term" value="P:ATP synthesis coupled electron transport"/>
    <property type="evidence" value="ECO:0007669"/>
    <property type="project" value="InterPro"/>
</dbReference>
<evidence type="ECO:0000313" key="11">
    <source>
        <dbReference type="Proteomes" id="UP000574761"/>
    </source>
</evidence>
<organism evidence="10 11">
    <name type="scientific">Mycoplana azooxidifex</name>
    <dbReference type="NCBI Taxonomy" id="1636188"/>
    <lineage>
        <taxon>Bacteria</taxon>
        <taxon>Pseudomonadati</taxon>
        <taxon>Pseudomonadota</taxon>
        <taxon>Alphaproteobacteria</taxon>
        <taxon>Hyphomicrobiales</taxon>
        <taxon>Rhizobiaceae</taxon>
        <taxon>Mycoplana</taxon>
    </lineage>
</organism>
<evidence type="ECO:0000256" key="2">
    <source>
        <dbReference type="ARBA" id="ARBA00005346"/>
    </source>
</evidence>
<dbReference type="PANTHER" id="PTHR42703">
    <property type="entry name" value="NADH DEHYDROGENASE"/>
    <property type="match status" value="1"/>
</dbReference>
<feature type="transmembrane region" description="Helical" evidence="8">
    <location>
        <begin position="700"/>
        <end position="718"/>
    </location>
</feature>
<feature type="transmembrane region" description="Helical" evidence="8">
    <location>
        <begin position="1009"/>
        <end position="1030"/>
    </location>
</feature>
<keyword evidence="4 7" id="KW-0812">Transmembrane</keyword>
<evidence type="ECO:0000256" key="8">
    <source>
        <dbReference type="SAM" id="Phobius"/>
    </source>
</evidence>
<feature type="transmembrane region" description="Helical" evidence="8">
    <location>
        <begin position="794"/>
        <end position="810"/>
    </location>
</feature>
<feature type="transmembrane region" description="Helical" evidence="8">
    <location>
        <begin position="75"/>
        <end position="102"/>
    </location>
</feature>
<feature type="transmembrane region" description="Helical" evidence="8">
    <location>
        <begin position="593"/>
        <end position="615"/>
    </location>
</feature>
<evidence type="ECO:0000256" key="5">
    <source>
        <dbReference type="ARBA" id="ARBA00022989"/>
    </source>
</evidence>
<reference evidence="10 11" key="1">
    <citation type="submission" date="2020-08" db="EMBL/GenBank/DDBJ databases">
        <title>Genomic Encyclopedia of Type Strains, Phase IV (KMG-IV): sequencing the most valuable type-strain genomes for metagenomic binning, comparative biology and taxonomic classification.</title>
        <authorList>
            <person name="Goeker M."/>
        </authorList>
    </citation>
    <scope>NUCLEOTIDE SEQUENCE [LARGE SCALE GENOMIC DNA]</scope>
    <source>
        <strain evidence="10 11">DSM 100211</strain>
    </source>
</reference>
<feature type="transmembrane region" description="Helical" evidence="8">
    <location>
        <begin position="322"/>
        <end position="344"/>
    </location>
</feature>
<evidence type="ECO:0000256" key="3">
    <source>
        <dbReference type="ARBA" id="ARBA00022475"/>
    </source>
</evidence>